<gene>
    <name evidence="1" type="ORF">VA596_41495</name>
</gene>
<reference evidence="1 2" key="1">
    <citation type="submission" date="2023-12" db="EMBL/GenBank/DDBJ databases">
        <title>Amycolatopsis sp. V23-08.</title>
        <authorList>
            <person name="Somphong A."/>
        </authorList>
    </citation>
    <scope>NUCLEOTIDE SEQUENCE [LARGE SCALE GENOMIC DNA]</scope>
    <source>
        <strain evidence="1 2">V23-08</strain>
    </source>
</reference>
<sequence length="89" mass="9529">MTDERCERTELLVDQCAHCLGHQDPAADALAAGSPRHYAVDIETPRTTIARYPGRCAFCGEQIDPGDLITAVAAPGQSRQTWACAGCEP</sequence>
<evidence type="ECO:0000313" key="2">
    <source>
        <dbReference type="Proteomes" id="UP001304298"/>
    </source>
</evidence>
<proteinExistence type="predicted"/>
<dbReference type="Proteomes" id="UP001304298">
    <property type="component" value="Unassembled WGS sequence"/>
</dbReference>
<dbReference type="EMBL" id="JAYFSI010000014">
    <property type="protein sequence ID" value="MEA5366061.1"/>
    <property type="molecule type" value="Genomic_DNA"/>
</dbReference>
<keyword evidence="2" id="KW-1185">Reference proteome</keyword>
<organism evidence="1 2">
    <name type="scientific">Amycolatopsis heterodermiae</name>
    <dbReference type="NCBI Taxonomy" id="3110235"/>
    <lineage>
        <taxon>Bacteria</taxon>
        <taxon>Bacillati</taxon>
        <taxon>Actinomycetota</taxon>
        <taxon>Actinomycetes</taxon>
        <taxon>Pseudonocardiales</taxon>
        <taxon>Pseudonocardiaceae</taxon>
        <taxon>Amycolatopsis</taxon>
    </lineage>
</organism>
<comment type="caution">
    <text evidence="1">The sequence shown here is derived from an EMBL/GenBank/DDBJ whole genome shotgun (WGS) entry which is preliminary data.</text>
</comment>
<evidence type="ECO:0000313" key="1">
    <source>
        <dbReference type="EMBL" id="MEA5366061.1"/>
    </source>
</evidence>
<name>A0ABU5RID8_9PSEU</name>
<accession>A0ABU5RID8</accession>
<dbReference type="RefSeq" id="WP_323335044.1">
    <property type="nucleotide sequence ID" value="NZ_JAYFSI010000014.1"/>
</dbReference>
<protein>
    <submittedName>
        <fullName evidence="1">Uncharacterized protein</fullName>
    </submittedName>
</protein>